<comment type="caution">
    <text evidence="2">The sequence shown here is derived from an EMBL/GenBank/DDBJ whole genome shotgun (WGS) entry which is preliminary data.</text>
</comment>
<feature type="compositionally biased region" description="Basic and acidic residues" evidence="1">
    <location>
        <begin position="135"/>
        <end position="154"/>
    </location>
</feature>
<evidence type="ECO:0000313" key="2">
    <source>
        <dbReference type="EMBL" id="KAK0704139.1"/>
    </source>
</evidence>
<protein>
    <submittedName>
        <fullName evidence="2">Uncharacterized protein</fullName>
    </submittedName>
</protein>
<feature type="region of interest" description="Disordered" evidence="1">
    <location>
        <begin position="85"/>
        <end position="154"/>
    </location>
</feature>
<keyword evidence="3" id="KW-1185">Reference proteome</keyword>
<dbReference type="AlphaFoldDB" id="A0AA39ZV76"/>
<name>A0AA39ZV76_9PEZI</name>
<evidence type="ECO:0000313" key="3">
    <source>
        <dbReference type="Proteomes" id="UP001172159"/>
    </source>
</evidence>
<organism evidence="2 3">
    <name type="scientific">Apiosordaria backusii</name>
    <dbReference type="NCBI Taxonomy" id="314023"/>
    <lineage>
        <taxon>Eukaryota</taxon>
        <taxon>Fungi</taxon>
        <taxon>Dikarya</taxon>
        <taxon>Ascomycota</taxon>
        <taxon>Pezizomycotina</taxon>
        <taxon>Sordariomycetes</taxon>
        <taxon>Sordariomycetidae</taxon>
        <taxon>Sordariales</taxon>
        <taxon>Lasiosphaeriaceae</taxon>
        <taxon>Apiosordaria</taxon>
    </lineage>
</organism>
<accession>A0AA39ZV76</accession>
<gene>
    <name evidence="2" type="ORF">B0T21DRAFT_431312</name>
</gene>
<dbReference type="Proteomes" id="UP001172159">
    <property type="component" value="Unassembled WGS sequence"/>
</dbReference>
<sequence>MCVNTGLKWEGCGHTQISGMDRCKDFGTKCLGPGPSEDSLTVVPGDCGSCKLRKMHEEQRKEMEDPRLKDKGKLDIYQQIKAEVAASVNHPPMPHHPSCPYVGYPEPKIPPEPEPEPEPEPHPEPESKQPSPSPETKRDDTEHEPEPEPSPEEK</sequence>
<evidence type="ECO:0000256" key="1">
    <source>
        <dbReference type="SAM" id="MobiDB-lite"/>
    </source>
</evidence>
<dbReference type="EMBL" id="JAUKTV010000022">
    <property type="protein sequence ID" value="KAK0704139.1"/>
    <property type="molecule type" value="Genomic_DNA"/>
</dbReference>
<reference evidence="2" key="1">
    <citation type="submission" date="2023-06" db="EMBL/GenBank/DDBJ databases">
        <title>Genome-scale phylogeny and comparative genomics of the fungal order Sordariales.</title>
        <authorList>
            <consortium name="Lawrence Berkeley National Laboratory"/>
            <person name="Hensen N."/>
            <person name="Bonometti L."/>
            <person name="Westerberg I."/>
            <person name="Brannstrom I.O."/>
            <person name="Guillou S."/>
            <person name="Cros-Aarteil S."/>
            <person name="Calhoun S."/>
            <person name="Haridas S."/>
            <person name="Kuo A."/>
            <person name="Mondo S."/>
            <person name="Pangilinan J."/>
            <person name="Riley R."/>
            <person name="Labutti K."/>
            <person name="Andreopoulos B."/>
            <person name="Lipzen A."/>
            <person name="Chen C."/>
            <person name="Yanf M."/>
            <person name="Daum C."/>
            <person name="Ng V."/>
            <person name="Clum A."/>
            <person name="Steindorff A."/>
            <person name="Ohm R."/>
            <person name="Martin F."/>
            <person name="Silar P."/>
            <person name="Natvig D."/>
            <person name="Lalanne C."/>
            <person name="Gautier V."/>
            <person name="Ament-Velasquez S.L."/>
            <person name="Kruys A."/>
            <person name="Hutchinson M.I."/>
            <person name="Powell A.J."/>
            <person name="Barry K."/>
            <person name="Miller A.N."/>
            <person name="Grigoriev I.V."/>
            <person name="Debuchy R."/>
            <person name="Gladieux P."/>
            <person name="Thoren M.H."/>
            <person name="Johannesson H."/>
        </authorList>
    </citation>
    <scope>NUCLEOTIDE SEQUENCE</scope>
    <source>
        <strain evidence="2">CBS 540.89</strain>
    </source>
</reference>
<proteinExistence type="predicted"/>